<gene>
    <name evidence="1" type="primary">U61</name>
</gene>
<organism evidence="1 2">
    <name type="scientific">Human herpesvirus 6B</name>
    <name type="common">HHV-6 variant B</name>
    <name type="synonym">Human B lymphotropic virus</name>
    <dbReference type="NCBI Taxonomy" id="32604"/>
    <lineage>
        <taxon>Viruses</taxon>
        <taxon>Duplodnaviria</taxon>
        <taxon>Heunggongvirae</taxon>
        <taxon>Peploviricota</taxon>
        <taxon>Herviviricetes</taxon>
        <taxon>Herpesvirales</taxon>
        <taxon>Orthoherpesviridae</taxon>
        <taxon>Betaherpesvirinae</taxon>
        <taxon>Roseolovirus</taxon>
        <taxon>Roseolovirus humanbeta6b</taxon>
    </lineage>
</organism>
<dbReference type="Proteomes" id="UP000142685">
    <property type="component" value="Segment"/>
</dbReference>
<evidence type="ECO:0000313" key="2">
    <source>
        <dbReference type="Proteomes" id="UP000142685"/>
    </source>
</evidence>
<organismHost>
    <name type="scientific">Homo sapiens</name>
    <name type="common">Human</name>
    <dbReference type="NCBI Taxonomy" id="9606"/>
</organismHost>
<sequence length="170" mass="19888">DYVNYTSENIRLCTSGYSYVSIFCPLPCRIFAGTPSPFCRYITSLNISTARLSNRIAAESTLRGKDSTCSTIKLQFLLILSIILKRSFFVSQFSKSSFISFNAEFIPLSEYTRTKLQSTYCRREPLYKERRVQHDFRFPAPSIYQDPIYIFDQFRKPFNFFFNEAEQLSV</sequence>
<name>Q9WT12_HHV6H</name>
<dbReference type="PIR" id="T44021">
    <property type="entry name" value="T44021"/>
</dbReference>
<dbReference type="EMBL" id="AB021506">
    <property type="protein sequence ID" value="BAA78282.1"/>
    <property type="molecule type" value="Genomic_DNA"/>
</dbReference>
<accession>Q9WT12</accession>
<evidence type="ECO:0000313" key="1">
    <source>
        <dbReference type="EMBL" id="BAA78282.1"/>
    </source>
</evidence>
<proteinExistence type="predicted"/>
<reference evidence="1 2" key="1">
    <citation type="journal article" date="1999" name="J. Virol.">
        <title>Comparison of the complete DNA sequences of human herpesvirus 6 variants A and B.</title>
        <authorList>
            <person name="Isegawa Y."/>
            <person name="Mukai T."/>
            <person name="Nakano K."/>
            <person name="Kagawa M."/>
            <person name="Chen J."/>
            <person name="Mori Y."/>
            <person name="Sunagawa T."/>
            <person name="Kawanishi K."/>
            <person name="Sashihara J."/>
            <person name="Hata A."/>
            <person name="Zou P."/>
            <person name="Kosuge H."/>
            <person name="Yamanishi K."/>
        </authorList>
    </citation>
    <scope>NUCLEOTIDE SEQUENCE [LARGE SCALE GENOMIC DNA]</scope>
    <source>
        <strain evidence="1">HST</strain>
    </source>
</reference>
<feature type="non-terminal residue" evidence="1">
    <location>
        <position position="1"/>
    </location>
</feature>
<protein>
    <submittedName>
        <fullName evidence="1">U61 protein</fullName>
    </submittedName>
</protein>